<gene>
    <name evidence="3" type="ORF">UFOPK4065_00307</name>
</gene>
<evidence type="ECO:0000259" key="1">
    <source>
        <dbReference type="Pfam" id="PF13280"/>
    </source>
</evidence>
<dbReference type="PANTHER" id="PTHR34580:SF1">
    <property type="entry name" value="PROTEIN PAFC"/>
    <property type="match status" value="1"/>
</dbReference>
<dbReference type="InterPro" id="IPR026881">
    <property type="entry name" value="WYL_dom"/>
</dbReference>
<protein>
    <submittedName>
        <fullName evidence="3">Unannotated protein</fullName>
    </submittedName>
</protein>
<evidence type="ECO:0000313" key="3">
    <source>
        <dbReference type="EMBL" id="CAB5001457.1"/>
    </source>
</evidence>
<accession>A0A6J7P7Y9</accession>
<feature type="domain" description="PafC HTH" evidence="2">
    <location>
        <begin position="2"/>
        <end position="78"/>
    </location>
</feature>
<dbReference type="PANTHER" id="PTHR34580">
    <property type="match status" value="1"/>
</dbReference>
<sequence length="264" mass="29358">MVADLTTLWMCGLPGYTPLELMDLSFDSGYVTIHNADTLARPRNLTIEEAIALLLGLDLVVQSMPPDRNDLKEIAQGLIDRLSLLANLPSRTRVDSNVNELIRTMITSAISKKQAVKIQYHSLYSDEVSKRTIHPLEFRVDGTHEYLWAYCEKAAGFRSFRVDRILESSISGPRTESFQSSNSTVANSITYSLQVFSRFRDVAERFSLDEMEKGSQSPGTSYSSQWLLRAVMASAGAVELTSPQEIRSHIAATASGLLDRYKAG</sequence>
<dbReference type="Pfam" id="PF19187">
    <property type="entry name" value="HTH_PafC"/>
    <property type="match status" value="1"/>
</dbReference>
<dbReference type="PROSITE" id="PS52050">
    <property type="entry name" value="WYL"/>
    <property type="match status" value="1"/>
</dbReference>
<name>A0A6J7P7Y9_9ZZZZ</name>
<dbReference type="AlphaFoldDB" id="A0A6J7P7Y9"/>
<feature type="domain" description="WYL" evidence="1">
    <location>
        <begin position="105"/>
        <end position="167"/>
    </location>
</feature>
<dbReference type="EMBL" id="CAFBPE010000013">
    <property type="protein sequence ID" value="CAB5001457.1"/>
    <property type="molecule type" value="Genomic_DNA"/>
</dbReference>
<dbReference type="InterPro" id="IPR043839">
    <property type="entry name" value="PafC_HTH"/>
</dbReference>
<dbReference type="Pfam" id="PF13280">
    <property type="entry name" value="WYL"/>
    <property type="match status" value="1"/>
</dbReference>
<proteinExistence type="predicted"/>
<organism evidence="3">
    <name type="scientific">freshwater metagenome</name>
    <dbReference type="NCBI Taxonomy" id="449393"/>
    <lineage>
        <taxon>unclassified sequences</taxon>
        <taxon>metagenomes</taxon>
        <taxon>ecological metagenomes</taxon>
    </lineage>
</organism>
<evidence type="ECO:0000259" key="2">
    <source>
        <dbReference type="Pfam" id="PF19187"/>
    </source>
</evidence>
<reference evidence="3" key="1">
    <citation type="submission" date="2020-05" db="EMBL/GenBank/DDBJ databases">
        <authorList>
            <person name="Chiriac C."/>
            <person name="Salcher M."/>
            <person name="Ghai R."/>
            <person name="Kavagutti S V."/>
        </authorList>
    </citation>
    <scope>NUCLEOTIDE SEQUENCE</scope>
</reference>
<dbReference type="InterPro" id="IPR051534">
    <property type="entry name" value="CBASS_pafABC_assoc_protein"/>
</dbReference>